<keyword evidence="2" id="KW-1185">Reference proteome</keyword>
<gene>
    <name evidence="1" type="ORF">L6452_30886</name>
</gene>
<reference evidence="1 2" key="2">
    <citation type="journal article" date="2022" name="Mol. Ecol. Resour.">
        <title>The genomes of chicory, endive, great burdock and yacon provide insights into Asteraceae paleo-polyploidization history and plant inulin production.</title>
        <authorList>
            <person name="Fan W."/>
            <person name="Wang S."/>
            <person name="Wang H."/>
            <person name="Wang A."/>
            <person name="Jiang F."/>
            <person name="Liu H."/>
            <person name="Zhao H."/>
            <person name="Xu D."/>
            <person name="Zhang Y."/>
        </authorList>
    </citation>
    <scope>NUCLEOTIDE SEQUENCE [LARGE SCALE GENOMIC DNA]</scope>
    <source>
        <strain evidence="2">cv. Niubang</strain>
    </source>
</reference>
<proteinExistence type="predicted"/>
<comment type="caution">
    <text evidence="1">The sequence shown here is derived from an EMBL/GenBank/DDBJ whole genome shotgun (WGS) entry which is preliminary data.</text>
</comment>
<dbReference type="Proteomes" id="UP001055879">
    <property type="component" value="Linkage Group LG10"/>
</dbReference>
<reference evidence="2" key="1">
    <citation type="journal article" date="2022" name="Mol. Ecol. Resour.">
        <title>The genomes of chicory, endive, great burdock and yacon provide insights into Asteraceae palaeo-polyploidization history and plant inulin production.</title>
        <authorList>
            <person name="Fan W."/>
            <person name="Wang S."/>
            <person name="Wang H."/>
            <person name="Wang A."/>
            <person name="Jiang F."/>
            <person name="Liu H."/>
            <person name="Zhao H."/>
            <person name="Xu D."/>
            <person name="Zhang Y."/>
        </authorList>
    </citation>
    <scope>NUCLEOTIDE SEQUENCE [LARGE SCALE GENOMIC DNA]</scope>
    <source>
        <strain evidence="2">cv. Niubang</strain>
    </source>
</reference>
<name>A0ACB8ZJB1_ARCLA</name>
<sequence length="73" mass="8387">MPDPVCASMYAFFIIDDAHMEEFLLTVDVYNNHPSSLRLRYKTLGLTLLPLIKSPLIQASGWVVLTCYHGRRF</sequence>
<accession>A0ACB8ZJB1</accession>
<protein>
    <submittedName>
        <fullName evidence="1">Uncharacterized protein</fullName>
    </submittedName>
</protein>
<dbReference type="EMBL" id="CM042056">
    <property type="protein sequence ID" value="KAI3697789.1"/>
    <property type="molecule type" value="Genomic_DNA"/>
</dbReference>
<evidence type="ECO:0000313" key="1">
    <source>
        <dbReference type="EMBL" id="KAI3697789.1"/>
    </source>
</evidence>
<evidence type="ECO:0000313" key="2">
    <source>
        <dbReference type="Proteomes" id="UP001055879"/>
    </source>
</evidence>
<organism evidence="1 2">
    <name type="scientific">Arctium lappa</name>
    <name type="common">Greater burdock</name>
    <name type="synonym">Lappa major</name>
    <dbReference type="NCBI Taxonomy" id="4217"/>
    <lineage>
        <taxon>Eukaryota</taxon>
        <taxon>Viridiplantae</taxon>
        <taxon>Streptophyta</taxon>
        <taxon>Embryophyta</taxon>
        <taxon>Tracheophyta</taxon>
        <taxon>Spermatophyta</taxon>
        <taxon>Magnoliopsida</taxon>
        <taxon>eudicotyledons</taxon>
        <taxon>Gunneridae</taxon>
        <taxon>Pentapetalae</taxon>
        <taxon>asterids</taxon>
        <taxon>campanulids</taxon>
        <taxon>Asterales</taxon>
        <taxon>Asteraceae</taxon>
        <taxon>Carduoideae</taxon>
        <taxon>Cardueae</taxon>
        <taxon>Arctiinae</taxon>
        <taxon>Arctium</taxon>
    </lineage>
</organism>